<gene>
    <name evidence="3" type="primary">yheC</name>
    <name evidence="7" type="ORF">EIA08_20815</name>
    <name evidence="4" type="ORF">F7F11_21260</name>
    <name evidence="5" type="ORF">F9B07_20770</name>
    <name evidence="6" type="ORF">GQM13_24165</name>
    <name evidence="3" type="ORF">pCTXM132_P0421_88</name>
</gene>
<protein>
    <submittedName>
        <fullName evidence="4">CaiF/GrlA family transcriptional regulator</fullName>
    </submittedName>
    <submittedName>
        <fullName evidence="3">YheC protein</fullName>
    </submittedName>
</protein>
<dbReference type="EMBL" id="KP198615">
    <property type="protein sequence ID" value="AJL34657.1"/>
    <property type="molecule type" value="Genomic_DNA"/>
</dbReference>
<dbReference type="InterPro" id="IPR036388">
    <property type="entry name" value="WH-like_DNA-bd_sf"/>
</dbReference>
<proteinExistence type="predicted"/>
<dbReference type="InterPro" id="IPR020357">
    <property type="entry name" value="Tscrpt_reg_CaiF/GrlA"/>
</dbReference>
<reference evidence="3" key="4">
    <citation type="journal article" date="2015" name="Diagn. Microbiol. Infect. Dis.">
        <title>Prevalence and characterization of hybrid blaCTX-M among Escherichia coli isolates from livestock and other animals.</title>
        <authorList>
            <person name="Ho P.L."/>
            <person name="Liu M.C."/>
            <person name="Lo W.U."/>
            <person name="Lai E.L."/>
            <person name="Lau T.C."/>
            <person name="Law O.K."/>
            <person name="Chow K.H."/>
        </authorList>
    </citation>
    <scope>NUCLEOTIDE SEQUENCE</scope>
    <source>
        <strain evidence="3">P0421T</strain>
        <plasmid evidence="3">pCTXM132_P0421</plasmid>
    </source>
</reference>
<reference evidence="1" key="3">
    <citation type="journal article" date="2015" name="Antimicrob. Agents Chemother.">
        <title>blaCTX-M-1/9/1 Hybrid Genes May Have Been Generated from blaCTX-M-15 on an IncI2 Plasmid.</title>
        <authorList>
            <person name="Liu L."/>
            <person name="He D."/>
            <person name="Lv L."/>
            <person name="Liu W."/>
            <person name="Chen X."/>
            <person name="Zeng Z."/>
            <person name="Partridge S.R."/>
            <person name="Liu J.H."/>
        </authorList>
    </citation>
    <scope>NUCLEOTIDE SEQUENCE</scope>
    <source>
        <strain evidence="1">JC2</strain>
        <strain evidence="2">LDH19</strain>
        <plasmid evidence="2">pHNLDH19</plasmid>
        <plasmid evidence="1">pHNY2</plasmid>
    </source>
</reference>
<dbReference type="EMBL" id="RQTU01000027">
    <property type="protein sequence ID" value="RRD73250.1"/>
    <property type="molecule type" value="Genomic_DNA"/>
</dbReference>
<dbReference type="Proteomes" id="UP000486847">
    <property type="component" value="Unassembled WGS sequence"/>
</dbReference>
<geneLocation type="plasmid" evidence="2">
    <name>pHNLDH19</name>
</geneLocation>
<dbReference type="EMBL" id="WTMQ01000015">
    <property type="protein sequence ID" value="MWL06499.1"/>
    <property type="molecule type" value="Genomic_DNA"/>
</dbReference>
<dbReference type="Pfam" id="PF07180">
    <property type="entry name" value="CaiF_GrlA"/>
    <property type="match status" value="1"/>
</dbReference>
<name>A0A089X5T4_ECOLX</name>
<evidence type="ECO:0000313" key="6">
    <source>
        <dbReference type="EMBL" id="MWL06499.1"/>
    </source>
</evidence>
<evidence type="ECO:0000313" key="10">
    <source>
        <dbReference type="Proteomes" id="UP000430081"/>
    </source>
</evidence>
<evidence type="ECO:0000313" key="5">
    <source>
        <dbReference type="EMBL" id="MTE91206.1"/>
    </source>
</evidence>
<dbReference type="Proteomes" id="UP000271008">
    <property type="component" value="Unassembled WGS sequence"/>
</dbReference>
<reference evidence="7 8" key="5">
    <citation type="submission" date="2018-11" db="EMBL/GenBank/DDBJ databases">
        <title>Enterobacteriaceae from Patient.</title>
        <authorList>
            <person name="Shen C."/>
            <person name="Yang Y."/>
            <person name="Tian G."/>
        </authorList>
    </citation>
    <scope>NUCLEOTIDE SEQUENCE [LARGE SCALE GENOMIC DNA]</scope>
    <source>
        <strain evidence="7 8">GBGD28</strain>
    </source>
</reference>
<dbReference type="RefSeq" id="WP_001358485.1">
    <property type="nucleotide sequence ID" value="NC_020270.1"/>
</dbReference>
<dbReference type="EMBL" id="VZEL01000027">
    <property type="protein sequence ID" value="KAB0122359.1"/>
    <property type="molecule type" value="Genomic_DNA"/>
</dbReference>
<dbReference type="EMBL" id="KM207012">
    <property type="protein sequence ID" value="AIT41765.1"/>
    <property type="molecule type" value="Genomic_DNA"/>
</dbReference>
<dbReference type="Gene3D" id="1.10.10.10">
    <property type="entry name" value="Winged helix-like DNA-binding domain superfamily/Winged helix DNA-binding domain"/>
    <property type="match status" value="1"/>
</dbReference>
<reference evidence="1" key="1">
    <citation type="submission" date="2014-09" db="EMBL/GenBank/DDBJ databases">
        <authorList>
            <person name="Liu J.-H."/>
            <person name="He D."/>
            <person name="Lv L."/>
            <person name="Li Q."/>
        </authorList>
    </citation>
    <scope>NUCLEOTIDE SEQUENCE</scope>
    <source>
        <strain evidence="1">JC2</strain>
        <plasmid evidence="1">pHNY2</plasmid>
    </source>
</reference>
<dbReference type="AlphaFoldDB" id="A0A089X5T4"/>
<geneLocation type="plasmid" evidence="3">
    <name>pCTXM132_P0421</name>
</geneLocation>
<geneLocation type="plasmid" evidence="1">
    <name>pHNY2</name>
</geneLocation>
<dbReference type="PATRIC" id="fig|562.10853.peg.2576"/>
<organism evidence="1">
    <name type="scientific">Escherichia coli</name>
    <dbReference type="NCBI Taxonomy" id="562"/>
    <lineage>
        <taxon>Bacteria</taxon>
        <taxon>Pseudomonadati</taxon>
        <taxon>Pseudomonadota</taxon>
        <taxon>Gammaproteobacteria</taxon>
        <taxon>Enterobacterales</taxon>
        <taxon>Enterobacteriaceae</taxon>
        <taxon>Escherichia</taxon>
    </lineage>
</organism>
<reference evidence="6 10" key="8">
    <citation type="submission" date="2019-12" db="EMBL/GenBank/DDBJ databases">
        <title>Enteriobacteria Tanzani isolates_10432.</title>
        <authorList>
            <person name="Subbiah M."/>
            <person name="Call D."/>
        </authorList>
    </citation>
    <scope>NUCLEOTIDE SEQUENCE [LARGE SCALE GENOMIC DNA]</scope>
    <source>
        <strain evidence="6 10">10432wG7</strain>
    </source>
</reference>
<evidence type="ECO:0000313" key="7">
    <source>
        <dbReference type="EMBL" id="RRD73250.1"/>
    </source>
</evidence>
<dbReference type="GO" id="GO:0006351">
    <property type="term" value="P:DNA-templated transcription"/>
    <property type="evidence" value="ECO:0007669"/>
    <property type="project" value="InterPro"/>
</dbReference>
<dbReference type="EMBL" id="WCEW01000030">
    <property type="protein sequence ID" value="MTE91206.1"/>
    <property type="molecule type" value="Genomic_DNA"/>
</dbReference>
<evidence type="ECO:0000313" key="11">
    <source>
        <dbReference type="Proteomes" id="UP000486847"/>
    </source>
</evidence>
<evidence type="ECO:0000313" key="2">
    <source>
        <dbReference type="EMBL" id="AIT41765.1"/>
    </source>
</evidence>
<accession>A0A089X5T4</accession>
<evidence type="ECO:0000313" key="1">
    <source>
        <dbReference type="EMBL" id="AIR75128.1"/>
    </source>
</evidence>
<evidence type="ECO:0000313" key="4">
    <source>
        <dbReference type="EMBL" id="KAB0122359.1"/>
    </source>
</evidence>
<reference evidence="5 11" key="7">
    <citation type="submission" date="2019-10" db="EMBL/GenBank/DDBJ databases">
        <title>Comparative genomic analysis of antimicrobial resistant Escherichia coli of diverse origin.</title>
        <authorList>
            <person name="Ghatak S."/>
            <person name="Milton A.P."/>
            <person name="Rhetso K."/>
            <person name="Purkait D."/>
            <person name="Das S."/>
            <person name="Puro K.-U."/>
            <person name="Shakuntala I."/>
            <person name="Sen A."/>
            <person name="Sanjukta R."/>
            <person name="Priya G.B."/>
            <person name="Mawlong M."/>
            <person name="Lyngdoh V."/>
            <person name="Rynghang J."/>
            <person name="Mawphlang B.L."/>
        </authorList>
    </citation>
    <scope>NUCLEOTIDE SEQUENCE [LARGE SCALE GENOMIC DNA]</scope>
    <source>
        <strain evidence="5 11">SE161</strain>
    </source>
</reference>
<reference evidence="2" key="2">
    <citation type="submission" date="2014-12" db="EMBL/GenBank/DDBJ databases">
        <title>Sequence of plasmid pHNLDH19.</title>
        <authorList>
            <person name="Liu J."/>
            <person name="He D."/>
            <person name="Lv L."/>
            <person name="Chen X."/>
        </authorList>
    </citation>
    <scope>NUCLEOTIDE SEQUENCE</scope>
    <source>
        <strain evidence="2">LDH19</strain>
        <plasmid evidence="2">pHNLDH19</plasmid>
    </source>
</reference>
<evidence type="ECO:0000313" key="8">
    <source>
        <dbReference type="Proteomes" id="UP000271008"/>
    </source>
</evidence>
<evidence type="ECO:0000313" key="3">
    <source>
        <dbReference type="EMBL" id="AJL34657.1"/>
    </source>
</evidence>
<dbReference type="Proteomes" id="UP000327073">
    <property type="component" value="Unassembled WGS sequence"/>
</dbReference>
<evidence type="ECO:0000313" key="9">
    <source>
        <dbReference type="Proteomes" id="UP000327073"/>
    </source>
</evidence>
<reference evidence="4 9" key="6">
    <citation type="submission" date="2019-03" db="EMBL/GenBank/DDBJ databases">
        <title>Whole Genome Sequencing of Shiga-Toxin Escherichia coli Strains from Nebraska.</title>
        <authorList>
            <person name="Abdalhamid B."/>
            <person name="Mccutchen E.L."/>
            <person name="Bouska A.C."/>
            <person name="Hinrichs S.H."/>
            <person name="Iwen P.C."/>
        </authorList>
    </citation>
    <scope>NUCLEOTIDE SEQUENCE [LARGE SCALE GENOMIC DNA]</scope>
    <source>
        <strain evidence="4 9">STEC_170836</strain>
    </source>
</reference>
<dbReference type="EMBL" id="KF601686">
    <property type="protein sequence ID" value="AIR75128.1"/>
    <property type="molecule type" value="Genomic_DNA"/>
</dbReference>
<sequence length="168" mass="19527">MTLYSGDVSISDKQPGENMARKLKINPVIPECVADLKGYPLYIIVAYWGLRNNKTLTTTDVSRNFLITQQQSYDVLTYIYQEAQKQITATKRTLFNEHKRRISAFRILDIDKGILRTPKKEIAYASYDNIPTVTMKSTRCEIQDSFTELRRWMCSRKTGDRVEVFLNV</sequence>
<keyword evidence="1" id="KW-0614">Plasmid</keyword>
<dbReference type="Proteomes" id="UP000430081">
    <property type="component" value="Unassembled WGS sequence"/>
</dbReference>